<keyword evidence="5" id="KW-0732">Signal</keyword>
<dbReference type="InterPro" id="IPR000068">
    <property type="entry name" value="GPCR_3_Ca_sens_rcpt-rel"/>
</dbReference>
<proteinExistence type="predicted"/>
<dbReference type="InterPro" id="IPR028082">
    <property type="entry name" value="Peripla_BP_I"/>
</dbReference>
<sequence length="446" mass="50098">MLLLTVLQCCSVARGGCEPRLVNIGAVLSHKRYEQVFKEAVSQANTLYGKEKFKMNAISVTHKPNAIQMALSVCEDLISNQVYAILVSHPSQSNDHLTPTPVSYTAGFYRIPVVGLTTRMSIYSDKSIHLSFLRTVPPYSHQAHVWFDLMREFRWNHIILIVSDDHEGRAAQKRLETLLEERETKVSYIYTSSPSSVVWFLISSTLKESESCKHISAASVTATKNRNYENLDQQNFDFRRTPKAEKVLLFSPDTNLTALLLEAKDLEARVIILSASEDEAAAVYKAARQLNMTGSGYVWLVGEREMTGKALNEAPDGLLGLQLINGKNESAHIADAVAVVAQSLQELFEKENITEPPRGCVGNTNIWRTGPLFKRVLMSSKYPDGLTGRIEFNDDGDRRFATYSILNWQQKPSRLVQVVMNPQRKIIWPGGETEKPVGYQMSTKLK</sequence>
<dbReference type="FunFam" id="3.40.50.2300:FF:000204">
    <property type="entry name" value="glutamate receptor ionotropic, NMDA 1 isoform X2"/>
    <property type="match status" value="1"/>
</dbReference>
<organism evidence="7 8">
    <name type="scientific">Etheostoma spectabile</name>
    <name type="common">orangethroat darter</name>
    <dbReference type="NCBI Taxonomy" id="54343"/>
    <lineage>
        <taxon>Eukaryota</taxon>
        <taxon>Metazoa</taxon>
        <taxon>Chordata</taxon>
        <taxon>Craniata</taxon>
        <taxon>Vertebrata</taxon>
        <taxon>Euteleostomi</taxon>
        <taxon>Actinopterygii</taxon>
        <taxon>Neopterygii</taxon>
        <taxon>Teleostei</taxon>
        <taxon>Neoteleostei</taxon>
        <taxon>Acanthomorphata</taxon>
        <taxon>Eupercaria</taxon>
        <taxon>Perciformes</taxon>
        <taxon>Percoidei</taxon>
        <taxon>Percidae</taxon>
        <taxon>Etheostomatinae</taxon>
        <taxon>Etheostoma</taxon>
    </lineage>
</organism>
<feature type="domain" description="Receptor ligand binding region" evidence="6">
    <location>
        <begin position="35"/>
        <end position="207"/>
    </location>
</feature>
<reference evidence="7 8" key="1">
    <citation type="submission" date="2019-08" db="EMBL/GenBank/DDBJ databases">
        <title>A chromosome-level genome assembly, high-density linkage maps, and genome scans reveal the genomic architecture of hybrid incompatibilities underlying speciation via character displacement in darters (Percidae: Etheostominae).</title>
        <authorList>
            <person name="Moran R.L."/>
            <person name="Catchen J.M."/>
            <person name="Fuller R.C."/>
        </authorList>
    </citation>
    <scope>NUCLEOTIDE SEQUENCE [LARGE SCALE GENOMIC DNA]</scope>
    <source>
        <strain evidence="7">EspeVRDwgs_2016</strain>
        <tissue evidence="7">Muscle</tissue>
    </source>
</reference>
<dbReference type="SUPFAM" id="SSF53822">
    <property type="entry name" value="Periplasmic binding protein-like I"/>
    <property type="match status" value="2"/>
</dbReference>
<dbReference type="FunFam" id="3.40.50.2300:FF:000025">
    <property type="entry name" value="glutamate receptor ionotropic, NMDA 1 isoform X1"/>
    <property type="match status" value="1"/>
</dbReference>
<dbReference type="InterPro" id="IPR001828">
    <property type="entry name" value="ANF_lig-bd_rcpt"/>
</dbReference>
<feature type="domain" description="Receptor ligand binding region" evidence="6">
    <location>
        <begin position="252"/>
        <end position="410"/>
    </location>
</feature>
<feature type="chain" id="PRO_5023866344" description="Receptor ligand binding region domain-containing protein" evidence="5">
    <location>
        <begin position="16"/>
        <end position="446"/>
    </location>
</feature>
<feature type="non-terminal residue" evidence="7">
    <location>
        <position position="446"/>
    </location>
</feature>
<dbReference type="PANTHER" id="PTHR24061">
    <property type="entry name" value="CALCIUM-SENSING RECEPTOR-RELATED"/>
    <property type="match status" value="1"/>
</dbReference>
<evidence type="ECO:0000256" key="1">
    <source>
        <dbReference type="ARBA" id="ARBA00004370"/>
    </source>
</evidence>
<evidence type="ECO:0000256" key="4">
    <source>
        <dbReference type="ARBA" id="ARBA00023136"/>
    </source>
</evidence>
<dbReference type="InterPro" id="IPR049873">
    <property type="entry name" value="NMDA1-like_N"/>
</dbReference>
<dbReference type="CDD" id="cd06379">
    <property type="entry name" value="PBP1_iGluR_NMDA_NR1"/>
    <property type="match status" value="1"/>
</dbReference>
<evidence type="ECO:0000313" key="8">
    <source>
        <dbReference type="Proteomes" id="UP000327493"/>
    </source>
</evidence>
<keyword evidence="2" id="KW-0812">Transmembrane</keyword>
<evidence type="ECO:0000256" key="5">
    <source>
        <dbReference type="SAM" id="SignalP"/>
    </source>
</evidence>
<protein>
    <recommendedName>
        <fullName evidence="6">Receptor ligand binding region domain-containing protein</fullName>
    </recommendedName>
</protein>
<keyword evidence="3" id="KW-1133">Transmembrane helix</keyword>
<evidence type="ECO:0000313" key="7">
    <source>
        <dbReference type="EMBL" id="KAA8592844.1"/>
    </source>
</evidence>
<feature type="signal peptide" evidence="5">
    <location>
        <begin position="1"/>
        <end position="15"/>
    </location>
</feature>
<dbReference type="GO" id="GO:0005886">
    <property type="term" value="C:plasma membrane"/>
    <property type="evidence" value="ECO:0007669"/>
    <property type="project" value="TreeGrafter"/>
</dbReference>
<accession>A0A5J5DHJ8</accession>
<dbReference type="Proteomes" id="UP000327493">
    <property type="component" value="Chromosome 5"/>
</dbReference>
<evidence type="ECO:0000259" key="6">
    <source>
        <dbReference type="Pfam" id="PF01094"/>
    </source>
</evidence>
<keyword evidence="8" id="KW-1185">Reference proteome</keyword>
<keyword evidence="4" id="KW-0472">Membrane</keyword>
<dbReference type="PANTHER" id="PTHR24061:SF422">
    <property type="entry name" value="G-PROTEIN COUPLED RECEPTORS FAMILY 3 PROFILE DOMAIN-CONTAINING PROTEIN"/>
    <property type="match status" value="1"/>
</dbReference>
<comment type="caution">
    <text evidence="7">The sequence shown here is derived from an EMBL/GenBank/DDBJ whole genome shotgun (WGS) entry which is preliminary data.</text>
</comment>
<gene>
    <name evidence="7" type="ORF">FQN60_018299</name>
</gene>
<comment type="subcellular location">
    <subcellularLocation>
        <location evidence="1">Membrane</location>
    </subcellularLocation>
</comment>
<dbReference type="EMBL" id="VOFY01000005">
    <property type="protein sequence ID" value="KAA8592844.1"/>
    <property type="molecule type" value="Genomic_DNA"/>
</dbReference>
<dbReference type="Gene3D" id="3.40.50.2300">
    <property type="match status" value="3"/>
</dbReference>
<dbReference type="AlphaFoldDB" id="A0A5J5DHJ8"/>
<dbReference type="GO" id="GO:0004930">
    <property type="term" value="F:G protein-coupled receptor activity"/>
    <property type="evidence" value="ECO:0007669"/>
    <property type="project" value="InterPro"/>
</dbReference>
<evidence type="ECO:0000256" key="2">
    <source>
        <dbReference type="ARBA" id="ARBA00022692"/>
    </source>
</evidence>
<name>A0A5J5DHJ8_9PERO</name>
<dbReference type="Pfam" id="PF01094">
    <property type="entry name" value="ANF_receptor"/>
    <property type="match status" value="2"/>
</dbReference>
<evidence type="ECO:0000256" key="3">
    <source>
        <dbReference type="ARBA" id="ARBA00022989"/>
    </source>
</evidence>